<feature type="signal peptide" evidence="1">
    <location>
        <begin position="1"/>
        <end position="19"/>
    </location>
</feature>
<keyword evidence="1" id="KW-0732">Signal</keyword>
<evidence type="ECO:0008006" key="4">
    <source>
        <dbReference type="Google" id="ProtNLM"/>
    </source>
</evidence>
<reference evidence="2" key="1">
    <citation type="submission" date="2022-11" db="EMBL/GenBank/DDBJ databases">
        <authorList>
            <person name="Petersen C."/>
        </authorList>
    </citation>
    <scope>NUCLEOTIDE SEQUENCE</scope>
    <source>
        <strain evidence="2">IBT 21917</strain>
    </source>
</reference>
<keyword evidence="3" id="KW-1185">Reference proteome</keyword>
<feature type="chain" id="PRO_5040789301" description="Ecp2 effector protein domain-containing protein" evidence="1">
    <location>
        <begin position="20"/>
        <end position="140"/>
    </location>
</feature>
<evidence type="ECO:0000256" key="1">
    <source>
        <dbReference type="SAM" id="SignalP"/>
    </source>
</evidence>
<reference evidence="2" key="2">
    <citation type="journal article" date="2023" name="IMA Fungus">
        <title>Comparative genomic study of the Penicillium genus elucidates a diverse pangenome and 15 lateral gene transfer events.</title>
        <authorList>
            <person name="Petersen C."/>
            <person name="Sorensen T."/>
            <person name="Nielsen M.R."/>
            <person name="Sondergaard T.E."/>
            <person name="Sorensen J.L."/>
            <person name="Fitzpatrick D.A."/>
            <person name="Frisvad J.C."/>
            <person name="Nielsen K.L."/>
        </authorList>
    </citation>
    <scope>NUCLEOTIDE SEQUENCE</scope>
    <source>
        <strain evidence="2">IBT 21917</strain>
    </source>
</reference>
<name>A0A9W9LLG2_9EURO</name>
<gene>
    <name evidence="2" type="ORF">N7492_007622</name>
</gene>
<dbReference type="EMBL" id="JAPQKO010000005">
    <property type="protein sequence ID" value="KAJ5162230.1"/>
    <property type="molecule type" value="Genomic_DNA"/>
</dbReference>
<dbReference type="OrthoDB" id="4338083at2759"/>
<dbReference type="AlphaFoldDB" id="A0A9W9LLG2"/>
<organism evidence="2 3">
    <name type="scientific">Penicillium capsulatum</name>
    <dbReference type="NCBI Taxonomy" id="69766"/>
    <lineage>
        <taxon>Eukaryota</taxon>
        <taxon>Fungi</taxon>
        <taxon>Dikarya</taxon>
        <taxon>Ascomycota</taxon>
        <taxon>Pezizomycotina</taxon>
        <taxon>Eurotiomycetes</taxon>
        <taxon>Eurotiomycetidae</taxon>
        <taxon>Eurotiales</taxon>
        <taxon>Aspergillaceae</taxon>
        <taxon>Penicillium</taxon>
    </lineage>
</organism>
<dbReference type="Proteomes" id="UP001146351">
    <property type="component" value="Unassembled WGS sequence"/>
</dbReference>
<comment type="caution">
    <text evidence="2">The sequence shown here is derived from an EMBL/GenBank/DDBJ whole genome shotgun (WGS) entry which is preliminary data.</text>
</comment>
<evidence type="ECO:0000313" key="3">
    <source>
        <dbReference type="Proteomes" id="UP001146351"/>
    </source>
</evidence>
<sequence length="140" mass="15623">MHLFTACLAVLGAFATVSATPTDKRDILSYRSWDLRLFSDAIPVCSPDNSNLNLSIMHNYGRYGRDCSSIDTEKYNATNVKSLSWKTTQTEWLHFCMWSTLDCSGGQASLLGSITDRWSMCYPYNGFVAYSVVDNGTSCI</sequence>
<proteinExistence type="predicted"/>
<accession>A0A9W9LLG2</accession>
<protein>
    <recommendedName>
        <fullName evidence="4">Ecp2 effector protein domain-containing protein</fullName>
    </recommendedName>
</protein>
<evidence type="ECO:0000313" key="2">
    <source>
        <dbReference type="EMBL" id="KAJ5162230.1"/>
    </source>
</evidence>